<name>A0A314UBI8_PRUYE</name>
<feature type="compositionally biased region" description="Basic and acidic residues" evidence="1">
    <location>
        <begin position="13"/>
        <end position="29"/>
    </location>
</feature>
<sequence>MHGISVIDPQVSKTKEAPKRIKSGIERKKIGEKKKVHMNVELPNNQMEGSS</sequence>
<organism evidence="2 3">
    <name type="scientific">Prunus yedoensis var. nudiflora</name>
    <dbReference type="NCBI Taxonomy" id="2094558"/>
    <lineage>
        <taxon>Eukaryota</taxon>
        <taxon>Viridiplantae</taxon>
        <taxon>Streptophyta</taxon>
        <taxon>Embryophyta</taxon>
        <taxon>Tracheophyta</taxon>
        <taxon>Spermatophyta</taxon>
        <taxon>Magnoliopsida</taxon>
        <taxon>eudicotyledons</taxon>
        <taxon>Gunneridae</taxon>
        <taxon>Pentapetalae</taxon>
        <taxon>rosids</taxon>
        <taxon>fabids</taxon>
        <taxon>Rosales</taxon>
        <taxon>Rosaceae</taxon>
        <taxon>Amygdaloideae</taxon>
        <taxon>Amygdaleae</taxon>
        <taxon>Prunus</taxon>
    </lineage>
</organism>
<comment type="caution">
    <text evidence="2">The sequence shown here is derived from an EMBL/GenBank/DDBJ whole genome shotgun (WGS) entry which is preliminary data.</text>
</comment>
<dbReference type="EMBL" id="PJQY01003881">
    <property type="protein sequence ID" value="PQM33774.1"/>
    <property type="molecule type" value="Genomic_DNA"/>
</dbReference>
<gene>
    <name evidence="2" type="ORF">Pyn_11720</name>
</gene>
<evidence type="ECO:0000256" key="1">
    <source>
        <dbReference type="SAM" id="MobiDB-lite"/>
    </source>
</evidence>
<accession>A0A314UBI8</accession>
<dbReference type="Proteomes" id="UP000250321">
    <property type="component" value="Unassembled WGS sequence"/>
</dbReference>
<evidence type="ECO:0000313" key="2">
    <source>
        <dbReference type="EMBL" id="PQM33774.1"/>
    </source>
</evidence>
<feature type="region of interest" description="Disordered" evidence="1">
    <location>
        <begin position="1"/>
        <end position="31"/>
    </location>
</feature>
<proteinExistence type="predicted"/>
<protein>
    <submittedName>
        <fullName evidence="2">Uncharacterized protein</fullName>
    </submittedName>
</protein>
<dbReference type="AlphaFoldDB" id="A0A314UBI8"/>
<keyword evidence="3" id="KW-1185">Reference proteome</keyword>
<reference evidence="2 3" key="1">
    <citation type="submission" date="2018-02" db="EMBL/GenBank/DDBJ databases">
        <title>Draft genome of wild Prunus yedoensis var. nudiflora.</title>
        <authorList>
            <person name="Baek S."/>
            <person name="Kim J.-H."/>
            <person name="Choi K."/>
            <person name="Kim G.-B."/>
            <person name="Cho A."/>
            <person name="Jang H."/>
            <person name="Shin C.-H."/>
            <person name="Yu H.-J."/>
            <person name="Mun J.-H."/>
        </authorList>
    </citation>
    <scope>NUCLEOTIDE SEQUENCE [LARGE SCALE GENOMIC DNA]</scope>
    <source>
        <strain evidence="3">cv. Jeju island</strain>
        <tissue evidence="2">Leaf</tissue>
    </source>
</reference>
<evidence type="ECO:0000313" key="3">
    <source>
        <dbReference type="Proteomes" id="UP000250321"/>
    </source>
</evidence>